<dbReference type="Gene3D" id="3.20.20.30">
    <property type="entry name" value="Luciferase-like domain"/>
    <property type="match status" value="1"/>
</dbReference>
<reference evidence="2 3" key="1">
    <citation type="submission" date="2022-11" db="EMBL/GenBank/DDBJ databases">
        <title>Minimal conservation of predation-associated metabolite biosynthetic gene clusters underscores biosynthetic potential of Myxococcota including descriptions for ten novel species: Archangium lansinium sp. nov., Myxococcus landrumus sp. nov., Nannocystis bai.</title>
        <authorList>
            <person name="Ahearne A."/>
            <person name="Stevens C."/>
            <person name="Dowd S."/>
        </authorList>
    </citation>
    <scope>NUCLEOTIDE SEQUENCE [LARGE SCALE GENOMIC DNA]</scope>
    <source>
        <strain evidence="2 3">NCWAL01</strain>
    </source>
</reference>
<organism evidence="2 3">
    <name type="scientific">Stigmatella ashevillensis</name>
    <dbReference type="NCBI Taxonomy" id="2995309"/>
    <lineage>
        <taxon>Bacteria</taxon>
        <taxon>Pseudomonadati</taxon>
        <taxon>Myxococcota</taxon>
        <taxon>Myxococcia</taxon>
        <taxon>Myxococcales</taxon>
        <taxon>Cystobacterineae</taxon>
        <taxon>Archangiaceae</taxon>
        <taxon>Stigmatella</taxon>
    </lineage>
</organism>
<protein>
    <submittedName>
        <fullName evidence="2">LLM class flavin-dependent oxidoreductase</fullName>
    </submittedName>
</protein>
<dbReference type="Pfam" id="PF00296">
    <property type="entry name" value="Bac_luciferase"/>
    <property type="match status" value="1"/>
</dbReference>
<dbReference type="InterPro" id="IPR050766">
    <property type="entry name" value="Bact_Lucif_Oxidored"/>
</dbReference>
<dbReference type="PANTHER" id="PTHR30137:SF6">
    <property type="entry name" value="LUCIFERASE-LIKE MONOOXYGENASE"/>
    <property type="match status" value="1"/>
</dbReference>
<evidence type="ECO:0000313" key="2">
    <source>
        <dbReference type="EMBL" id="MDC0708553.1"/>
    </source>
</evidence>
<evidence type="ECO:0000313" key="3">
    <source>
        <dbReference type="Proteomes" id="UP001221838"/>
    </source>
</evidence>
<keyword evidence="3" id="KW-1185">Reference proteome</keyword>
<dbReference type="NCBIfam" id="TIGR04020">
    <property type="entry name" value="seco_metab_LLM"/>
    <property type="match status" value="1"/>
</dbReference>
<comment type="caution">
    <text evidence="2">The sequence shown here is derived from an EMBL/GenBank/DDBJ whole genome shotgun (WGS) entry which is preliminary data.</text>
</comment>
<feature type="domain" description="Luciferase-like" evidence="1">
    <location>
        <begin position="1"/>
        <end position="312"/>
    </location>
</feature>
<dbReference type="PANTHER" id="PTHR30137">
    <property type="entry name" value="LUCIFERASE-LIKE MONOOXYGENASE"/>
    <property type="match status" value="1"/>
</dbReference>
<dbReference type="SUPFAM" id="SSF51679">
    <property type="entry name" value="Bacterial luciferase-like"/>
    <property type="match status" value="1"/>
</dbReference>
<name>A0ABT5D600_9BACT</name>
<dbReference type="InterPro" id="IPR036661">
    <property type="entry name" value="Luciferase-like_sf"/>
</dbReference>
<dbReference type="RefSeq" id="WP_272136510.1">
    <property type="nucleotide sequence ID" value="NZ_JAQNDM010000002.1"/>
</dbReference>
<dbReference type="InterPro" id="IPR011251">
    <property type="entry name" value="Luciferase-like_dom"/>
</dbReference>
<evidence type="ECO:0000259" key="1">
    <source>
        <dbReference type="Pfam" id="PF00296"/>
    </source>
</evidence>
<dbReference type="Proteomes" id="UP001221838">
    <property type="component" value="Unassembled WGS sequence"/>
</dbReference>
<dbReference type="EMBL" id="JAQNDM010000002">
    <property type="protein sequence ID" value="MDC0708553.1"/>
    <property type="molecule type" value="Genomic_DNA"/>
</dbReference>
<gene>
    <name evidence="2" type="ORF">POL68_08735</name>
</gene>
<dbReference type="InterPro" id="IPR024011">
    <property type="entry name" value="Biosynth_lucif-like_mOase_dom"/>
</dbReference>
<proteinExistence type="predicted"/>
<sequence length="359" mass="40573">MDFSVYFFSANDQADFGARYRFILEVAKYVDRNNFKAIWTPERHFQEFGGSFPNPAVLSAALAVTTQNIQLRAGSVVVPHHHPARIAEEWALVDQLSQGRVGLCLATGWHRGDFIFYPENYTNRRDWTFGHIETLRNLWAGRPVTFPGVEGQPVEVRSFPRPHRKDLPLWLVHSSNPETWIKAGELGLNILTLLDNWDRLTSNIAAYRASLEKHGFDPKAGIVTMGVHTFIGNDDAKVRQTVAQPIKQYLSTFLTQRKADANLQGASKQIEEKEKEMLAGLAFEDMYEKRSLLGTLPKCANMVKKMQEVGVNEVACIVDFGLDFQTVLDALPQVNELRAMFEPQVPAAATAGMAWYYNR</sequence>
<accession>A0ABT5D600</accession>